<dbReference type="GO" id="GO:0008658">
    <property type="term" value="F:penicillin binding"/>
    <property type="evidence" value="ECO:0007669"/>
    <property type="project" value="InterPro"/>
</dbReference>
<feature type="region of interest" description="Disordered" evidence="17">
    <location>
        <begin position="1"/>
        <end position="26"/>
    </location>
</feature>
<evidence type="ECO:0000256" key="18">
    <source>
        <dbReference type="SAM" id="Phobius"/>
    </source>
</evidence>
<dbReference type="Pfam" id="PF00912">
    <property type="entry name" value="Transgly"/>
    <property type="match status" value="1"/>
</dbReference>
<keyword evidence="5" id="KW-0121">Carboxypeptidase</keyword>
<dbReference type="SUPFAM" id="SSF49265">
    <property type="entry name" value="Fibronectin type III"/>
    <property type="match status" value="1"/>
</dbReference>
<dbReference type="InterPro" id="IPR050396">
    <property type="entry name" value="Glycosyltr_51/Transpeptidase"/>
</dbReference>
<comment type="catalytic activity">
    <reaction evidence="15">
        <text>Preferential cleavage: (Ac)2-L-Lys-D-Ala-|-D-Ala. Also transpeptidation of peptidyl-alanyl moieties that are N-acyl substituents of D-alanine.</text>
        <dbReference type="EC" id="3.4.16.4"/>
    </reaction>
</comment>
<keyword evidence="14" id="KW-0961">Cell wall biogenesis/degradation</keyword>
<keyword evidence="11" id="KW-0573">Peptidoglycan synthesis</keyword>
<keyword evidence="4" id="KW-1003">Cell membrane</keyword>
<dbReference type="Gene3D" id="1.10.3810.10">
    <property type="entry name" value="Biosynthetic peptidoglycan transglycosylase-like"/>
    <property type="match status" value="1"/>
</dbReference>
<dbReference type="PROSITE" id="PS50853">
    <property type="entry name" value="FN3"/>
    <property type="match status" value="1"/>
</dbReference>
<comment type="similarity">
    <text evidence="2">In the C-terminal section; belongs to the transpeptidase family.</text>
</comment>
<evidence type="ECO:0000256" key="9">
    <source>
        <dbReference type="ARBA" id="ARBA00022801"/>
    </source>
</evidence>
<name>L0ECB0_THECK</name>
<evidence type="ECO:0000256" key="15">
    <source>
        <dbReference type="ARBA" id="ARBA00034000"/>
    </source>
</evidence>
<keyword evidence="12 18" id="KW-0472">Membrane</keyword>
<keyword evidence="9" id="KW-0378">Hydrolase</keyword>
<dbReference type="Gene3D" id="2.60.40.10">
    <property type="entry name" value="Immunoglobulins"/>
    <property type="match status" value="1"/>
</dbReference>
<keyword evidence="18" id="KW-0812">Transmembrane</keyword>
<dbReference type="AlphaFoldDB" id="L0ECB0"/>
<evidence type="ECO:0000256" key="6">
    <source>
        <dbReference type="ARBA" id="ARBA00022670"/>
    </source>
</evidence>
<comment type="similarity">
    <text evidence="3">In the N-terminal section; belongs to the glycosyltransferase 51 family.</text>
</comment>
<evidence type="ECO:0000256" key="4">
    <source>
        <dbReference type="ARBA" id="ARBA00022475"/>
    </source>
</evidence>
<keyword evidence="8" id="KW-0808">Transferase</keyword>
<dbReference type="FunFam" id="1.10.3810.10:FF:000001">
    <property type="entry name" value="Penicillin-binding protein 1A"/>
    <property type="match status" value="1"/>
</dbReference>
<dbReference type="RefSeq" id="WP_015254639.1">
    <property type="nucleotide sequence ID" value="NC_019897.1"/>
</dbReference>
<keyword evidence="13" id="KW-0511">Multifunctional enzyme</keyword>
<evidence type="ECO:0000256" key="5">
    <source>
        <dbReference type="ARBA" id="ARBA00022645"/>
    </source>
</evidence>
<dbReference type="eggNOG" id="COG0744">
    <property type="taxonomic scope" value="Bacteria"/>
</dbReference>
<evidence type="ECO:0000259" key="19">
    <source>
        <dbReference type="PROSITE" id="PS50853"/>
    </source>
</evidence>
<dbReference type="GO" id="GO:0008955">
    <property type="term" value="F:peptidoglycan glycosyltransferase activity"/>
    <property type="evidence" value="ECO:0007669"/>
    <property type="project" value="UniProtKB-EC"/>
</dbReference>
<dbReference type="SUPFAM" id="SSF53955">
    <property type="entry name" value="Lysozyme-like"/>
    <property type="match status" value="1"/>
</dbReference>
<dbReference type="Proteomes" id="UP000010795">
    <property type="component" value="Chromosome"/>
</dbReference>
<keyword evidence="6" id="KW-0645">Protease</keyword>
<dbReference type="STRING" id="717605.Theco_1756"/>
<dbReference type="GO" id="GO:0009252">
    <property type="term" value="P:peptidoglycan biosynthetic process"/>
    <property type="evidence" value="ECO:0007669"/>
    <property type="project" value="UniProtKB-KW"/>
</dbReference>
<dbReference type="InterPro" id="IPR023346">
    <property type="entry name" value="Lysozyme-like_dom_sf"/>
</dbReference>
<dbReference type="GO" id="GO:0006508">
    <property type="term" value="P:proteolysis"/>
    <property type="evidence" value="ECO:0007669"/>
    <property type="project" value="UniProtKB-KW"/>
</dbReference>
<dbReference type="InterPro" id="IPR036950">
    <property type="entry name" value="PBP_transglycosylase"/>
</dbReference>
<evidence type="ECO:0000256" key="16">
    <source>
        <dbReference type="ARBA" id="ARBA00049902"/>
    </source>
</evidence>
<organism evidence="20 21">
    <name type="scientific">Thermobacillus composti (strain DSM 18247 / JCM 13945 / KWC4)</name>
    <dbReference type="NCBI Taxonomy" id="717605"/>
    <lineage>
        <taxon>Bacteria</taxon>
        <taxon>Bacillati</taxon>
        <taxon>Bacillota</taxon>
        <taxon>Bacilli</taxon>
        <taxon>Bacillales</taxon>
        <taxon>Paenibacillaceae</taxon>
        <taxon>Thermobacillus</taxon>
    </lineage>
</organism>
<evidence type="ECO:0000256" key="8">
    <source>
        <dbReference type="ARBA" id="ARBA00022679"/>
    </source>
</evidence>
<evidence type="ECO:0000256" key="17">
    <source>
        <dbReference type="SAM" id="MobiDB-lite"/>
    </source>
</evidence>
<dbReference type="InterPro" id="IPR001460">
    <property type="entry name" value="PCN-bd_Tpept"/>
</dbReference>
<dbReference type="Gene3D" id="3.40.710.10">
    <property type="entry name" value="DD-peptidase/beta-lactamase superfamily"/>
    <property type="match status" value="1"/>
</dbReference>
<evidence type="ECO:0000256" key="7">
    <source>
        <dbReference type="ARBA" id="ARBA00022676"/>
    </source>
</evidence>
<feature type="transmembrane region" description="Helical" evidence="18">
    <location>
        <begin position="32"/>
        <end position="56"/>
    </location>
</feature>
<reference evidence="21" key="1">
    <citation type="submission" date="2012-01" db="EMBL/GenBank/DDBJ databases">
        <title>Complete sequence of chromosome of Thermobacillus composti KWC4.</title>
        <authorList>
            <person name="Lucas S."/>
            <person name="Han J."/>
            <person name="Lapidus A."/>
            <person name="Cheng J.-F."/>
            <person name="Goodwin L."/>
            <person name="Pitluck S."/>
            <person name="Peters L."/>
            <person name="Ovchinnikova G."/>
            <person name="Teshima H."/>
            <person name="Detter J.C."/>
            <person name="Han C."/>
            <person name="Tapia R."/>
            <person name="Land M."/>
            <person name="Hauser L."/>
            <person name="Kyrpides N."/>
            <person name="Ivanova N."/>
            <person name="Pagani I."/>
            <person name="Anderson I."/>
            <person name="Woyke T."/>
        </authorList>
    </citation>
    <scope>NUCLEOTIDE SEQUENCE [LARGE SCALE GENOMIC DNA]</scope>
    <source>
        <strain evidence="21">DSM 18247 / JCM 13945 / KWC4</strain>
    </source>
</reference>
<evidence type="ECO:0000256" key="14">
    <source>
        <dbReference type="ARBA" id="ARBA00023316"/>
    </source>
</evidence>
<dbReference type="InterPro" id="IPR013783">
    <property type="entry name" value="Ig-like_fold"/>
</dbReference>
<dbReference type="GO" id="GO:0009002">
    <property type="term" value="F:serine-type D-Ala-D-Ala carboxypeptidase activity"/>
    <property type="evidence" value="ECO:0007669"/>
    <property type="project" value="UniProtKB-EC"/>
</dbReference>
<dbReference type="PANTHER" id="PTHR32282:SF11">
    <property type="entry name" value="PENICILLIN-BINDING PROTEIN 1B"/>
    <property type="match status" value="1"/>
</dbReference>
<dbReference type="GO" id="GO:0008360">
    <property type="term" value="P:regulation of cell shape"/>
    <property type="evidence" value="ECO:0007669"/>
    <property type="project" value="UniProtKB-KW"/>
</dbReference>
<gene>
    <name evidence="20" type="ordered locus">Theco_1756</name>
</gene>
<feature type="region of interest" description="Disordered" evidence="17">
    <location>
        <begin position="566"/>
        <end position="585"/>
    </location>
</feature>
<feature type="domain" description="Fibronectin type-III" evidence="19">
    <location>
        <begin position="649"/>
        <end position="751"/>
    </location>
</feature>
<evidence type="ECO:0000313" key="20">
    <source>
        <dbReference type="EMBL" id="AGA57888.1"/>
    </source>
</evidence>
<evidence type="ECO:0000256" key="13">
    <source>
        <dbReference type="ARBA" id="ARBA00023268"/>
    </source>
</evidence>
<evidence type="ECO:0000256" key="3">
    <source>
        <dbReference type="ARBA" id="ARBA00007739"/>
    </source>
</evidence>
<evidence type="ECO:0000313" key="21">
    <source>
        <dbReference type="Proteomes" id="UP000010795"/>
    </source>
</evidence>
<evidence type="ECO:0000256" key="11">
    <source>
        <dbReference type="ARBA" id="ARBA00022984"/>
    </source>
</evidence>
<comment type="subcellular location">
    <subcellularLocation>
        <location evidence="1">Cell membrane</location>
    </subcellularLocation>
</comment>
<feature type="compositionally biased region" description="Gly residues" evidence="17">
    <location>
        <begin position="831"/>
        <end position="843"/>
    </location>
</feature>
<dbReference type="HOGENOM" id="CLU_006354_2_5_9"/>
<dbReference type="KEGG" id="tco:Theco_1756"/>
<dbReference type="InterPro" id="IPR036116">
    <property type="entry name" value="FN3_sf"/>
</dbReference>
<dbReference type="Pfam" id="PF00905">
    <property type="entry name" value="Transpeptidase"/>
    <property type="match status" value="1"/>
</dbReference>
<evidence type="ECO:0000256" key="12">
    <source>
        <dbReference type="ARBA" id="ARBA00023136"/>
    </source>
</evidence>
<keyword evidence="18" id="KW-1133">Transmembrane helix</keyword>
<sequence>MTTNRNPKRPSGGKTSGKADKKRGGRKRGRHWFGWFLATGCLAVVCAVVGYLLIVLNGERILAANQKAFEFAETTIIYDKDGREAAALATVENREYVKFGDIPELVYRAFVAVEDRRFYEHEGVDFWAIGRAIVKDIMARSMVEGGSTITQQLAKNMFLSHEKTFFRKASEASIAVALEKNLSKDEILELYLNRIYFGRGAHGILAASKLYFGKDDLNKLEIWEIATLAGIPKAPNVYNPISNHERSQERMAVVLSLMEQQGLITAEQVEEAKKKAAAYEPPEDAYAGAASQKYPAFVDFVATEAERVTGLTEEELRVGGYRIYTTLNVNAQQIVEKAFADPDNFEESADDRIVQGAMVIIDHRTGEIEAMAGGREYQNKGLNRAVQPRQPGSAFKPIAVYGPALESGDWYPWSKLQDEKKCYGDYCPTNPGGKYAGSITMRQALKESRNASTVWLLNEIGVDRGLEFAKRLGIELDADDRNLAIALGGLTRGVTPMEMATAYSVFASGGVSVDPHAIVRIEDRKGKVIYQYKAPEAKRLIKPETAWYMTEMLQAVLEKGGTGTKARINRPVAGKTGTTEHGIPGFKSSANRDVWFVGYTPEWTAAVWMGYDRTDEQHVLKRGSSMAAALFAKVMGEALKDVPASSFTKPEGVKTVVKPPTVGGFSVTWSDADLGVRLSWSRQGEGLLYRVYRKAENEDEFELLTVTESTTALDLAVEPGVTYEYYVTVYDREHALEGDKSTIRGVTVPDSIWPDPELPSDFPDGDFDGNDGGIWPFPGEPDDSGIPGDGEDGGQDDGQDGGSGTIPDGGWNSGGSNGSRNGELPGNSESGNGGAGQPAGPGNGETEEGEAEEPAPVDGAPAP</sequence>
<dbReference type="SUPFAM" id="SSF56601">
    <property type="entry name" value="beta-lactamase/transpeptidase-like"/>
    <property type="match status" value="1"/>
</dbReference>
<proteinExistence type="inferred from homology"/>
<dbReference type="EMBL" id="CP003255">
    <property type="protein sequence ID" value="AGA57888.1"/>
    <property type="molecule type" value="Genomic_DNA"/>
</dbReference>
<feature type="region of interest" description="Disordered" evidence="17">
    <location>
        <begin position="745"/>
        <end position="863"/>
    </location>
</feature>
<protein>
    <submittedName>
        <fullName evidence="20">Penicillin-binding protein, 1A family</fullName>
    </submittedName>
</protein>
<evidence type="ECO:0000256" key="1">
    <source>
        <dbReference type="ARBA" id="ARBA00004236"/>
    </source>
</evidence>
<dbReference type="GO" id="GO:0030288">
    <property type="term" value="C:outer membrane-bounded periplasmic space"/>
    <property type="evidence" value="ECO:0007669"/>
    <property type="project" value="TreeGrafter"/>
</dbReference>
<evidence type="ECO:0000256" key="10">
    <source>
        <dbReference type="ARBA" id="ARBA00022960"/>
    </source>
</evidence>
<keyword evidence="21" id="KW-1185">Reference proteome</keyword>
<feature type="compositionally biased region" description="Acidic residues" evidence="17">
    <location>
        <begin position="845"/>
        <end position="855"/>
    </location>
</feature>
<dbReference type="GO" id="GO:0071555">
    <property type="term" value="P:cell wall organization"/>
    <property type="evidence" value="ECO:0007669"/>
    <property type="project" value="UniProtKB-KW"/>
</dbReference>
<feature type="compositionally biased region" description="Acidic residues" evidence="17">
    <location>
        <begin position="789"/>
        <end position="799"/>
    </location>
</feature>
<comment type="catalytic activity">
    <reaction evidence="16">
        <text>[GlcNAc-(1-&gt;4)-Mur2Ac(oyl-L-Ala-gamma-D-Glu-L-Lys-D-Ala-D-Ala)](n)-di-trans,octa-cis-undecaprenyl diphosphate + beta-D-GlcNAc-(1-&gt;4)-Mur2Ac(oyl-L-Ala-gamma-D-Glu-L-Lys-D-Ala-D-Ala)-di-trans,octa-cis-undecaprenyl diphosphate = [GlcNAc-(1-&gt;4)-Mur2Ac(oyl-L-Ala-gamma-D-Glu-L-Lys-D-Ala-D-Ala)](n+1)-di-trans,octa-cis-undecaprenyl diphosphate + di-trans,octa-cis-undecaprenyl diphosphate + H(+)</text>
        <dbReference type="Rhea" id="RHEA:23708"/>
        <dbReference type="Rhea" id="RHEA-COMP:9602"/>
        <dbReference type="Rhea" id="RHEA-COMP:9603"/>
        <dbReference type="ChEBI" id="CHEBI:15378"/>
        <dbReference type="ChEBI" id="CHEBI:58405"/>
        <dbReference type="ChEBI" id="CHEBI:60033"/>
        <dbReference type="ChEBI" id="CHEBI:78435"/>
        <dbReference type="EC" id="2.4.99.28"/>
    </reaction>
</comment>
<keyword evidence="7" id="KW-0328">Glycosyltransferase</keyword>
<keyword evidence="10" id="KW-0133">Cell shape</keyword>
<accession>L0ECB0</accession>
<dbReference type="PANTHER" id="PTHR32282">
    <property type="entry name" value="BINDING PROTEIN TRANSPEPTIDASE, PUTATIVE-RELATED"/>
    <property type="match status" value="1"/>
</dbReference>
<dbReference type="GO" id="GO:0005886">
    <property type="term" value="C:plasma membrane"/>
    <property type="evidence" value="ECO:0007669"/>
    <property type="project" value="UniProtKB-SubCell"/>
</dbReference>
<dbReference type="InterPro" id="IPR001264">
    <property type="entry name" value="Glyco_trans_51"/>
</dbReference>
<dbReference type="NCBIfam" id="TIGR02074">
    <property type="entry name" value="PBP_1a_fam"/>
    <property type="match status" value="1"/>
</dbReference>
<dbReference type="InterPro" id="IPR003961">
    <property type="entry name" value="FN3_dom"/>
</dbReference>
<dbReference type="InterPro" id="IPR012338">
    <property type="entry name" value="Beta-lactam/transpept-like"/>
</dbReference>
<evidence type="ECO:0000256" key="2">
    <source>
        <dbReference type="ARBA" id="ARBA00007090"/>
    </source>
</evidence>